<dbReference type="Proteomes" id="UP000249218">
    <property type="component" value="Unassembled WGS sequence"/>
</dbReference>
<dbReference type="Gene3D" id="2.40.70.10">
    <property type="entry name" value="Acid Proteases"/>
    <property type="match status" value="1"/>
</dbReference>
<proteinExistence type="predicted"/>
<name>A0A2W1BHE3_HELAM</name>
<evidence type="ECO:0000313" key="2">
    <source>
        <dbReference type="EMBL" id="PZC74519.1"/>
    </source>
</evidence>
<dbReference type="InterPro" id="IPR021109">
    <property type="entry name" value="Peptidase_aspartic_dom_sf"/>
</dbReference>
<evidence type="ECO:0008006" key="4">
    <source>
        <dbReference type="Google" id="ProtNLM"/>
    </source>
</evidence>
<keyword evidence="3" id="KW-1185">Reference proteome</keyword>
<dbReference type="SUPFAM" id="SSF50630">
    <property type="entry name" value="Acid proteases"/>
    <property type="match status" value="1"/>
</dbReference>
<feature type="compositionally biased region" description="Basic residues" evidence="1">
    <location>
        <begin position="1"/>
        <end position="26"/>
    </location>
</feature>
<reference evidence="2 3" key="1">
    <citation type="journal article" date="2017" name="BMC Biol.">
        <title>Genomic innovations, transcriptional plasticity and gene loss underlying the evolution and divergence of two highly polyphagous and invasive Helicoverpa pest species.</title>
        <authorList>
            <person name="Pearce S.L."/>
            <person name="Clarke D.F."/>
            <person name="East P.D."/>
            <person name="Elfekih S."/>
            <person name="Gordon K.H."/>
            <person name="Jermiin L.S."/>
            <person name="McGaughran A."/>
            <person name="Oakeshott J.G."/>
            <person name="Papanikolaou A."/>
            <person name="Perera O.P."/>
            <person name="Rane R.V."/>
            <person name="Richards S."/>
            <person name="Tay W.T."/>
            <person name="Walsh T.K."/>
            <person name="Anderson A."/>
            <person name="Anderson C.J."/>
            <person name="Asgari S."/>
            <person name="Board P.G."/>
            <person name="Bretschneider A."/>
            <person name="Campbell P.M."/>
            <person name="Chertemps T."/>
            <person name="Christeller J.T."/>
            <person name="Coppin C.W."/>
            <person name="Downes S.J."/>
            <person name="Duan G."/>
            <person name="Farnsworth C.A."/>
            <person name="Good R.T."/>
            <person name="Han L.B."/>
            <person name="Han Y.C."/>
            <person name="Hatje K."/>
            <person name="Horne I."/>
            <person name="Huang Y.P."/>
            <person name="Hughes D.S."/>
            <person name="Jacquin-Joly E."/>
            <person name="James W."/>
            <person name="Jhangiani S."/>
            <person name="Kollmar M."/>
            <person name="Kuwar S.S."/>
            <person name="Li S."/>
            <person name="Liu N.Y."/>
            <person name="Maibeche M.T."/>
            <person name="Miller J.R."/>
            <person name="Montagne N."/>
            <person name="Perry T."/>
            <person name="Qu J."/>
            <person name="Song S.V."/>
            <person name="Sutton G.G."/>
            <person name="Vogel H."/>
            <person name="Walenz B.P."/>
            <person name="Xu W."/>
            <person name="Zhang H.J."/>
            <person name="Zou Z."/>
            <person name="Batterham P."/>
            <person name="Edwards O.R."/>
            <person name="Feyereisen R."/>
            <person name="Gibbs R.A."/>
            <person name="Heckel D.G."/>
            <person name="McGrath A."/>
            <person name="Robin C."/>
            <person name="Scherer S.E."/>
            <person name="Worley K.C."/>
            <person name="Wu Y.D."/>
        </authorList>
    </citation>
    <scope>NUCLEOTIDE SEQUENCE [LARGE SCALE GENOMIC DNA]</scope>
    <source>
        <strain evidence="2">Harm_GR_Male_#8</strain>
        <tissue evidence="2">Whole organism</tissue>
    </source>
</reference>
<feature type="compositionally biased region" description="Polar residues" evidence="1">
    <location>
        <begin position="82"/>
        <end position="109"/>
    </location>
</feature>
<accession>A0A2W1BHE3</accession>
<sequence>METSHSKARKRKHDHKNKRRHKKQRGNRPISETSDTDSSLQRSSSRDRHEHHRSGRRERSGSRRERSSGRRKHRQRSRSRAEQMSSGSTSSRQAQRSPVRRSNTSDCVDTDNMTHLLLTKLVDTLVNNRPEGNKFPVLGNIIPDFDPMTKGQTIHMWLNKVEECARLYKWGDDQIIHYALPKLTGVARAWYQALPTMSFSWSEWKSKLLESFPSSDDYAELLTEMLSKRVKYNDSLEMYYFEKINLLTRCDIRVDDNSKIDKSNQKEILRVDTENFVTCNNNKYIMEMTVNGQLITGYIDLGSQCTLIRRNDANKLGIIWSYESNLPTMRGIGNNIVLPIGIAVVTLQIQGDVRYSSQLPNRVFGNHIRPRVPSWVSRL</sequence>
<dbReference type="OrthoDB" id="8026949at2759"/>
<gene>
    <name evidence="2" type="primary">HaOG207708</name>
    <name evidence="2" type="ORF">B5X24_HaOG207708</name>
</gene>
<evidence type="ECO:0000313" key="3">
    <source>
        <dbReference type="Proteomes" id="UP000249218"/>
    </source>
</evidence>
<feature type="compositionally biased region" description="Basic residues" evidence="1">
    <location>
        <begin position="69"/>
        <end position="78"/>
    </location>
</feature>
<organism evidence="2 3">
    <name type="scientific">Helicoverpa armigera</name>
    <name type="common">Cotton bollworm</name>
    <name type="synonym">Heliothis armigera</name>
    <dbReference type="NCBI Taxonomy" id="29058"/>
    <lineage>
        <taxon>Eukaryota</taxon>
        <taxon>Metazoa</taxon>
        <taxon>Ecdysozoa</taxon>
        <taxon>Arthropoda</taxon>
        <taxon>Hexapoda</taxon>
        <taxon>Insecta</taxon>
        <taxon>Pterygota</taxon>
        <taxon>Neoptera</taxon>
        <taxon>Endopterygota</taxon>
        <taxon>Lepidoptera</taxon>
        <taxon>Glossata</taxon>
        <taxon>Ditrysia</taxon>
        <taxon>Noctuoidea</taxon>
        <taxon>Noctuidae</taxon>
        <taxon>Heliothinae</taxon>
        <taxon>Helicoverpa</taxon>
    </lineage>
</organism>
<dbReference type="AlphaFoldDB" id="A0A2W1BHE3"/>
<feature type="compositionally biased region" description="Basic and acidic residues" evidence="1">
    <location>
        <begin position="57"/>
        <end position="68"/>
    </location>
</feature>
<protein>
    <recommendedName>
        <fullName evidence="4">Retrotransposon gag domain-containing protein</fullName>
    </recommendedName>
</protein>
<evidence type="ECO:0000256" key="1">
    <source>
        <dbReference type="SAM" id="MobiDB-lite"/>
    </source>
</evidence>
<dbReference type="EMBL" id="KZ150044">
    <property type="protein sequence ID" value="PZC74519.1"/>
    <property type="molecule type" value="Genomic_DNA"/>
</dbReference>
<feature type="region of interest" description="Disordered" evidence="1">
    <location>
        <begin position="1"/>
        <end position="109"/>
    </location>
</feature>